<dbReference type="Proteomes" id="UP000308197">
    <property type="component" value="Unassembled WGS sequence"/>
</dbReference>
<reference evidence="1 2" key="1">
    <citation type="journal article" date="2019" name="Nat. Ecol. Evol.">
        <title>Megaphylogeny resolves global patterns of mushroom evolution.</title>
        <authorList>
            <person name="Varga T."/>
            <person name="Krizsan K."/>
            <person name="Foldi C."/>
            <person name="Dima B."/>
            <person name="Sanchez-Garcia M."/>
            <person name="Sanchez-Ramirez S."/>
            <person name="Szollosi G.J."/>
            <person name="Szarkandi J.G."/>
            <person name="Papp V."/>
            <person name="Albert L."/>
            <person name="Andreopoulos W."/>
            <person name="Angelini C."/>
            <person name="Antonin V."/>
            <person name="Barry K.W."/>
            <person name="Bougher N.L."/>
            <person name="Buchanan P."/>
            <person name="Buyck B."/>
            <person name="Bense V."/>
            <person name="Catcheside P."/>
            <person name="Chovatia M."/>
            <person name="Cooper J."/>
            <person name="Damon W."/>
            <person name="Desjardin D."/>
            <person name="Finy P."/>
            <person name="Geml J."/>
            <person name="Haridas S."/>
            <person name="Hughes K."/>
            <person name="Justo A."/>
            <person name="Karasinski D."/>
            <person name="Kautmanova I."/>
            <person name="Kiss B."/>
            <person name="Kocsube S."/>
            <person name="Kotiranta H."/>
            <person name="LaButti K.M."/>
            <person name="Lechner B.E."/>
            <person name="Liimatainen K."/>
            <person name="Lipzen A."/>
            <person name="Lukacs Z."/>
            <person name="Mihaltcheva S."/>
            <person name="Morgado L.N."/>
            <person name="Niskanen T."/>
            <person name="Noordeloos M.E."/>
            <person name="Ohm R.A."/>
            <person name="Ortiz-Santana B."/>
            <person name="Ovrebo C."/>
            <person name="Racz N."/>
            <person name="Riley R."/>
            <person name="Savchenko A."/>
            <person name="Shiryaev A."/>
            <person name="Soop K."/>
            <person name="Spirin V."/>
            <person name="Szebenyi C."/>
            <person name="Tomsovsky M."/>
            <person name="Tulloss R.E."/>
            <person name="Uehling J."/>
            <person name="Grigoriev I.V."/>
            <person name="Vagvolgyi C."/>
            <person name="Papp T."/>
            <person name="Martin F.M."/>
            <person name="Miettinen O."/>
            <person name="Hibbett D.S."/>
            <person name="Nagy L.G."/>
        </authorList>
    </citation>
    <scope>NUCLEOTIDE SEQUENCE [LARGE SCALE GENOMIC DNA]</scope>
    <source>
        <strain evidence="1 2">HHB13444</strain>
    </source>
</reference>
<evidence type="ECO:0000313" key="2">
    <source>
        <dbReference type="Proteomes" id="UP000308197"/>
    </source>
</evidence>
<accession>A0A5C3NVA6</accession>
<evidence type="ECO:0000313" key="1">
    <source>
        <dbReference type="EMBL" id="TFK79940.1"/>
    </source>
</evidence>
<organism evidence="1 2">
    <name type="scientific">Polyporus arcularius HHB13444</name>
    <dbReference type="NCBI Taxonomy" id="1314778"/>
    <lineage>
        <taxon>Eukaryota</taxon>
        <taxon>Fungi</taxon>
        <taxon>Dikarya</taxon>
        <taxon>Basidiomycota</taxon>
        <taxon>Agaricomycotina</taxon>
        <taxon>Agaricomycetes</taxon>
        <taxon>Polyporales</taxon>
        <taxon>Polyporaceae</taxon>
        <taxon>Polyporus</taxon>
    </lineage>
</organism>
<keyword evidence="2" id="KW-1185">Reference proteome</keyword>
<proteinExistence type="predicted"/>
<evidence type="ECO:0008006" key="3">
    <source>
        <dbReference type="Google" id="ProtNLM"/>
    </source>
</evidence>
<dbReference type="EMBL" id="ML211888">
    <property type="protein sequence ID" value="TFK79940.1"/>
    <property type="molecule type" value="Genomic_DNA"/>
</dbReference>
<sequence>MSLVLSYNEVVQVGLRIASSVDLTTFCVRATATPRVGKRLEDLRIVINAPVTRASLQRCLTLAPNLVDLDLLLSNPDIPGILDGVVLRNLRFFRTNLPHHLLPAFFAAHARISVLVLDACHAPDCDCPLGATHLPHLKCISGPAPCVTRFVNNGLTRLTMSSPDDGGSTSLVLRSLPLRLYTLCTLTIDFGADDHDVLQSVIASFPAIRKLKLLEKPSEARGRTSTRRAWNNTATWSKDLLSLPLLEELMLRTGSTLVRRSASEDEERKAIMRWVSGLRSATRGRPHYHPSLYHIGVWYRSDDNDNGVVTHWSQHAGAWVRASILLHPPQDYDFV</sequence>
<dbReference type="InParanoid" id="A0A5C3NVA6"/>
<protein>
    <recommendedName>
        <fullName evidence="3">F-box domain-containing protein</fullName>
    </recommendedName>
</protein>
<dbReference type="AlphaFoldDB" id="A0A5C3NVA6"/>
<gene>
    <name evidence="1" type="ORF">K466DRAFT_605746</name>
</gene>
<name>A0A5C3NVA6_9APHY</name>